<keyword evidence="5" id="KW-1185">Reference proteome</keyword>
<keyword evidence="2 3" id="KW-0802">TPR repeat</keyword>
<reference evidence="4" key="1">
    <citation type="submission" date="2019-05" db="EMBL/GenBank/DDBJ databases">
        <title>Isolation and characterization of methanogens from the cold seep sediment at Four-Way Closure Ridge.</title>
        <authorList>
            <person name="You Y.-T."/>
            <person name="Chen S.-C."/>
            <person name="Zhang W.-L."/>
            <person name="Lai M.-C."/>
        </authorList>
    </citation>
    <scope>NUCLEOTIDE SEQUENCE</scope>
    <source>
        <strain evidence="4">FWC-SCC3</strain>
    </source>
</reference>
<accession>A0ABT8LZP8</accession>
<dbReference type="PANTHER" id="PTHR44858">
    <property type="entry name" value="TETRATRICOPEPTIDE REPEAT PROTEIN 6"/>
    <property type="match status" value="1"/>
</dbReference>
<protein>
    <submittedName>
        <fullName evidence="4">Tetratricopeptide repeat protein</fullName>
    </submittedName>
</protein>
<dbReference type="PANTHER" id="PTHR44858:SF1">
    <property type="entry name" value="UDP-N-ACETYLGLUCOSAMINE--PEPTIDE N-ACETYLGLUCOSAMINYLTRANSFERASE SPINDLY-RELATED"/>
    <property type="match status" value="1"/>
</dbReference>
<gene>
    <name evidence="4" type="ORF">FGW20_04270</name>
</gene>
<dbReference type="SMART" id="SM00028">
    <property type="entry name" value="TPR"/>
    <property type="match status" value="3"/>
</dbReference>
<dbReference type="InterPro" id="IPR011990">
    <property type="entry name" value="TPR-like_helical_dom_sf"/>
</dbReference>
<dbReference type="InterPro" id="IPR050498">
    <property type="entry name" value="Ycf3"/>
</dbReference>
<dbReference type="SUPFAM" id="SSF48452">
    <property type="entry name" value="TPR-like"/>
    <property type="match status" value="1"/>
</dbReference>
<comment type="caution">
    <text evidence="4">The sequence shown here is derived from an EMBL/GenBank/DDBJ whole genome shotgun (WGS) entry which is preliminary data.</text>
</comment>
<dbReference type="InterPro" id="IPR019734">
    <property type="entry name" value="TPR_rpt"/>
</dbReference>
<evidence type="ECO:0000313" key="5">
    <source>
        <dbReference type="Proteomes" id="UP001168423"/>
    </source>
</evidence>
<feature type="repeat" description="TPR" evidence="3">
    <location>
        <begin position="33"/>
        <end position="66"/>
    </location>
</feature>
<dbReference type="Pfam" id="PF00515">
    <property type="entry name" value="TPR_1"/>
    <property type="match status" value="1"/>
</dbReference>
<dbReference type="EMBL" id="VCYI01000004">
    <property type="protein sequence ID" value="MDN7012265.1"/>
    <property type="molecule type" value="Genomic_DNA"/>
</dbReference>
<dbReference type="Pfam" id="PF07719">
    <property type="entry name" value="TPR_2"/>
    <property type="match status" value="1"/>
</dbReference>
<evidence type="ECO:0000256" key="1">
    <source>
        <dbReference type="ARBA" id="ARBA00022737"/>
    </source>
</evidence>
<organism evidence="4 5">
    <name type="scientific">Methanoculleus methanifontis</name>
    <dbReference type="NCBI Taxonomy" id="2584086"/>
    <lineage>
        <taxon>Archaea</taxon>
        <taxon>Methanobacteriati</taxon>
        <taxon>Methanobacteriota</taxon>
        <taxon>Stenosarchaea group</taxon>
        <taxon>Methanomicrobia</taxon>
        <taxon>Methanomicrobiales</taxon>
        <taxon>Methanomicrobiaceae</taxon>
        <taxon>Methanoculleus</taxon>
    </lineage>
</organism>
<evidence type="ECO:0000256" key="2">
    <source>
        <dbReference type="ARBA" id="ARBA00022803"/>
    </source>
</evidence>
<dbReference type="RefSeq" id="WP_301676856.1">
    <property type="nucleotide sequence ID" value="NZ_VCYI01000004.1"/>
</dbReference>
<dbReference type="InterPro" id="IPR013105">
    <property type="entry name" value="TPR_2"/>
</dbReference>
<name>A0ABT8LZP8_9EURY</name>
<evidence type="ECO:0000256" key="3">
    <source>
        <dbReference type="PROSITE-ProRule" id="PRU00339"/>
    </source>
</evidence>
<dbReference type="Proteomes" id="UP001168423">
    <property type="component" value="Unassembled WGS sequence"/>
</dbReference>
<dbReference type="Gene3D" id="1.25.40.10">
    <property type="entry name" value="Tetratricopeptide repeat domain"/>
    <property type="match status" value="1"/>
</dbReference>
<evidence type="ECO:0000313" key="4">
    <source>
        <dbReference type="EMBL" id="MDN7012265.1"/>
    </source>
</evidence>
<dbReference type="PROSITE" id="PS50005">
    <property type="entry name" value="TPR"/>
    <property type="match status" value="1"/>
</dbReference>
<proteinExistence type="predicted"/>
<sequence>MPQLVTPEMPRKGDDRDSSRAYSDVATEGLYDPAALNNRGVAFERQGRYEEALAAFSAAILCENDDVYAWNNRAVILTRLDRPQEAALACRQALAIDRSCIFALVTYGMVLGRLGNYHEAEHVLAMAEDLDPQARALYPGNSTMTRA</sequence>
<keyword evidence="1" id="KW-0677">Repeat</keyword>